<dbReference type="Gene3D" id="3.20.20.150">
    <property type="entry name" value="Divalent-metal-dependent TIM barrel enzymes"/>
    <property type="match status" value="1"/>
</dbReference>
<dbReference type="GO" id="GO:0008903">
    <property type="term" value="F:hydroxypyruvate isomerase activity"/>
    <property type="evidence" value="ECO:0007669"/>
    <property type="project" value="UniProtKB-EC"/>
</dbReference>
<reference evidence="10" key="1">
    <citation type="submission" date="2022-11" db="UniProtKB">
        <authorList>
            <consortium name="WormBaseParasite"/>
        </authorList>
    </citation>
    <scope>IDENTIFICATION</scope>
</reference>
<dbReference type="AlphaFoldDB" id="A0A914DP79"/>
<dbReference type="EC" id="5.3.1.22" evidence="4"/>
<feature type="active site" description="Proton donor/acceptor" evidence="7">
    <location>
        <position position="222"/>
    </location>
</feature>
<evidence type="ECO:0000256" key="7">
    <source>
        <dbReference type="PIRSR" id="PIRSR006241-50"/>
    </source>
</evidence>
<feature type="active site" description="Proton donor/acceptor" evidence="7">
    <location>
        <position position="124"/>
    </location>
</feature>
<evidence type="ECO:0000313" key="9">
    <source>
        <dbReference type="Proteomes" id="UP000887540"/>
    </source>
</evidence>
<dbReference type="InterPro" id="IPR050417">
    <property type="entry name" value="Sugar_Epim/Isomerase"/>
</dbReference>
<dbReference type="SUPFAM" id="SSF51658">
    <property type="entry name" value="Xylose isomerase-like"/>
    <property type="match status" value="1"/>
</dbReference>
<keyword evidence="9" id="KW-1185">Reference proteome</keyword>
<comment type="catalytic activity">
    <reaction evidence="1">
        <text>3-hydroxypyruvate = 2-hydroxy-3-oxopropanoate</text>
        <dbReference type="Rhea" id="RHEA:11952"/>
        <dbReference type="ChEBI" id="CHEBI:17180"/>
        <dbReference type="ChEBI" id="CHEBI:57978"/>
        <dbReference type="EC" id="5.3.1.22"/>
    </reaction>
</comment>
<dbReference type="PANTHER" id="PTHR43489">
    <property type="entry name" value="ISOMERASE"/>
    <property type="match status" value="1"/>
</dbReference>
<evidence type="ECO:0000256" key="1">
    <source>
        <dbReference type="ARBA" id="ARBA00000476"/>
    </source>
</evidence>
<keyword evidence="6" id="KW-0413">Isomerase</keyword>
<accession>A0A914DP79</accession>
<feature type="domain" description="Xylose isomerase-like TIM barrel" evidence="8">
    <location>
        <begin position="1"/>
        <end position="235"/>
    </location>
</feature>
<dbReference type="InterPro" id="IPR036237">
    <property type="entry name" value="Xyl_isomerase-like_sf"/>
</dbReference>
<dbReference type="GO" id="GO:0046487">
    <property type="term" value="P:glyoxylate metabolic process"/>
    <property type="evidence" value="ECO:0007669"/>
    <property type="project" value="TreeGrafter"/>
</dbReference>
<dbReference type="PANTHER" id="PTHR43489:SF6">
    <property type="entry name" value="HYDROXYPYRUVATE ISOMERASE-RELATED"/>
    <property type="match status" value="1"/>
</dbReference>
<dbReference type="PIRSF" id="PIRSF006241">
    <property type="entry name" value="HyI"/>
    <property type="match status" value="1"/>
</dbReference>
<protein>
    <recommendedName>
        <fullName evidence="5">Putative hydroxypyruvate isomerase</fullName>
        <ecNumber evidence="4">5.3.1.22</ecNumber>
    </recommendedName>
</protein>
<comment type="function">
    <text evidence="2">Catalyzes the reversible isomerization between hydroxypyruvate and 2-hydroxy-3-oxopropanoate (also termed tartronate semialdehyde).</text>
</comment>
<dbReference type="InterPro" id="IPR026040">
    <property type="entry name" value="HyI-like"/>
</dbReference>
<evidence type="ECO:0000256" key="6">
    <source>
        <dbReference type="ARBA" id="ARBA00023235"/>
    </source>
</evidence>
<sequence>MGFKLVEVPFPYTVDVDDLKKEAEKYNLKHVLINAPPGNFEAGDRGLAAKILISHANDRFNQSLNTAIKYAKALSSPRINGHSIIHVMAGIVKQYERSTYDIYVKNIRIAAEKFAKEGIECLIEPINNHTIPGYFLRNLGQAAQVLDEVKSPNLKILYDVFHIQQIHGQLSWTISEYASKIGHIQVAQVPKRTEPDTEGEIDYTYIFKLLKQNNPDWIIGCEYINSGEMKEFVEWVHKYGLEF</sequence>
<evidence type="ECO:0000256" key="2">
    <source>
        <dbReference type="ARBA" id="ARBA00002968"/>
    </source>
</evidence>
<dbReference type="InterPro" id="IPR013022">
    <property type="entry name" value="Xyl_isomerase-like_TIM-brl"/>
</dbReference>
<evidence type="ECO:0000256" key="5">
    <source>
        <dbReference type="ARBA" id="ARBA00017985"/>
    </source>
</evidence>
<dbReference type="WBParaSite" id="ACRNAN_scaffold3162.g32344.t2">
    <property type="protein sequence ID" value="ACRNAN_scaffold3162.g32344.t2"/>
    <property type="gene ID" value="ACRNAN_scaffold3162.g32344"/>
</dbReference>
<evidence type="ECO:0000256" key="4">
    <source>
        <dbReference type="ARBA" id="ARBA00012570"/>
    </source>
</evidence>
<evidence type="ECO:0000313" key="10">
    <source>
        <dbReference type="WBParaSite" id="ACRNAN_scaffold3162.g32344.t2"/>
    </source>
</evidence>
<proteinExistence type="inferred from homology"/>
<comment type="similarity">
    <text evidence="3">Belongs to the hyi family.</text>
</comment>
<dbReference type="Pfam" id="PF01261">
    <property type="entry name" value="AP_endonuc_2"/>
    <property type="match status" value="1"/>
</dbReference>
<name>A0A914DP79_9BILA</name>
<dbReference type="Proteomes" id="UP000887540">
    <property type="component" value="Unplaced"/>
</dbReference>
<evidence type="ECO:0000256" key="3">
    <source>
        <dbReference type="ARBA" id="ARBA00005962"/>
    </source>
</evidence>
<organism evidence="9 10">
    <name type="scientific">Acrobeloides nanus</name>
    <dbReference type="NCBI Taxonomy" id="290746"/>
    <lineage>
        <taxon>Eukaryota</taxon>
        <taxon>Metazoa</taxon>
        <taxon>Ecdysozoa</taxon>
        <taxon>Nematoda</taxon>
        <taxon>Chromadorea</taxon>
        <taxon>Rhabditida</taxon>
        <taxon>Tylenchina</taxon>
        <taxon>Cephalobomorpha</taxon>
        <taxon>Cephaloboidea</taxon>
        <taxon>Cephalobidae</taxon>
        <taxon>Acrobeloides</taxon>
    </lineage>
</organism>
<evidence type="ECO:0000259" key="8">
    <source>
        <dbReference type="Pfam" id="PF01261"/>
    </source>
</evidence>